<proteinExistence type="predicted"/>
<feature type="region of interest" description="Disordered" evidence="1">
    <location>
        <begin position="1"/>
        <end position="22"/>
    </location>
</feature>
<keyword evidence="4" id="KW-1185">Reference proteome</keyword>
<dbReference type="AlphaFoldDB" id="A0A067QH77"/>
<evidence type="ECO:0000256" key="2">
    <source>
        <dbReference type="SAM" id="Phobius"/>
    </source>
</evidence>
<gene>
    <name evidence="3" type="ORF">L798_05922</name>
</gene>
<evidence type="ECO:0000256" key="1">
    <source>
        <dbReference type="SAM" id="MobiDB-lite"/>
    </source>
</evidence>
<accession>A0A067QH77</accession>
<dbReference type="Proteomes" id="UP000027135">
    <property type="component" value="Unassembled WGS sequence"/>
</dbReference>
<name>A0A067QH77_ZOONE</name>
<keyword evidence="2" id="KW-0472">Membrane</keyword>
<organism evidence="3 4">
    <name type="scientific">Zootermopsis nevadensis</name>
    <name type="common">Dampwood termite</name>
    <dbReference type="NCBI Taxonomy" id="136037"/>
    <lineage>
        <taxon>Eukaryota</taxon>
        <taxon>Metazoa</taxon>
        <taxon>Ecdysozoa</taxon>
        <taxon>Arthropoda</taxon>
        <taxon>Hexapoda</taxon>
        <taxon>Insecta</taxon>
        <taxon>Pterygota</taxon>
        <taxon>Neoptera</taxon>
        <taxon>Polyneoptera</taxon>
        <taxon>Dictyoptera</taxon>
        <taxon>Blattodea</taxon>
        <taxon>Blattoidea</taxon>
        <taxon>Termitoidae</taxon>
        <taxon>Termopsidae</taxon>
        <taxon>Zootermopsis</taxon>
    </lineage>
</organism>
<dbReference type="InParanoid" id="A0A067QH77"/>
<feature type="transmembrane region" description="Helical" evidence="2">
    <location>
        <begin position="73"/>
        <end position="92"/>
    </location>
</feature>
<keyword evidence="2" id="KW-0812">Transmembrane</keyword>
<feature type="transmembrane region" description="Helical" evidence="2">
    <location>
        <begin position="51"/>
        <end position="67"/>
    </location>
</feature>
<sequence length="112" mass="13165">MRDGVRSVPGRHDAPPRGSQAMKSLRTCQQKLCHFPKRASKSFNYVEFKRKGLMCVYIIINIFYWAIIKSGCLYTLLPFFWSMYVVANTIFFSTFSRRPTENDVLNYFAEME</sequence>
<feature type="compositionally biased region" description="Basic and acidic residues" evidence="1">
    <location>
        <begin position="1"/>
        <end position="15"/>
    </location>
</feature>
<protein>
    <submittedName>
        <fullName evidence="3">Uncharacterized protein</fullName>
    </submittedName>
</protein>
<evidence type="ECO:0000313" key="4">
    <source>
        <dbReference type="Proteomes" id="UP000027135"/>
    </source>
</evidence>
<keyword evidence="2" id="KW-1133">Transmembrane helix</keyword>
<reference evidence="3 4" key="1">
    <citation type="journal article" date="2014" name="Nat. Commun.">
        <title>Molecular traces of alternative social organization in a termite genome.</title>
        <authorList>
            <person name="Terrapon N."/>
            <person name="Li C."/>
            <person name="Robertson H.M."/>
            <person name="Ji L."/>
            <person name="Meng X."/>
            <person name="Booth W."/>
            <person name="Chen Z."/>
            <person name="Childers C.P."/>
            <person name="Glastad K.M."/>
            <person name="Gokhale K."/>
            <person name="Gowin J."/>
            <person name="Gronenberg W."/>
            <person name="Hermansen R.A."/>
            <person name="Hu H."/>
            <person name="Hunt B.G."/>
            <person name="Huylmans A.K."/>
            <person name="Khalil S.M."/>
            <person name="Mitchell R.D."/>
            <person name="Munoz-Torres M.C."/>
            <person name="Mustard J.A."/>
            <person name="Pan H."/>
            <person name="Reese J.T."/>
            <person name="Scharf M.E."/>
            <person name="Sun F."/>
            <person name="Vogel H."/>
            <person name="Xiao J."/>
            <person name="Yang W."/>
            <person name="Yang Z."/>
            <person name="Yang Z."/>
            <person name="Zhou J."/>
            <person name="Zhu J."/>
            <person name="Brent C.S."/>
            <person name="Elsik C.G."/>
            <person name="Goodisman M.A."/>
            <person name="Liberles D.A."/>
            <person name="Roe R.M."/>
            <person name="Vargo E.L."/>
            <person name="Vilcinskas A."/>
            <person name="Wang J."/>
            <person name="Bornberg-Bauer E."/>
            <person name="Korb J."/>
            <person name="Zhang G."/>
            <person name="Liebig J."/>
        </authorList>
    </citation>
    <scope>NUCLEOTIDE SEQUENCE [LARGE SCALE GENOMIC DNA]</scope>
    <source>
        <tissue evidence="3">Whole organism</tissue>
    </source>
</reference>
<dbReference type="EMBL" id="KK853716">
    <property type="protein sequence ID" value="KDQ94560.1"/>
    <property type="molecule type" value="Genomic_DNA"/>
</dbReference>
<evidence type="ECO:0000313" key="3">
    <source>
        <dbReference type="EMBL" id="KDQ94560.1"/>
    </source>
</evidence>